<name>A0A835YRZ2_9STRA</name>
<gene>
    <name evidence="15" type="ORF">JKP88DRAFT_349573</name>
</gene>
<dbReference type="PROSITE" id="PS50969">
    <property type="entry name" value="FCP1"/>
    <property type="match status" value="1"/>
</dbReference>
<evidence type="ECO:0000256" key="13">
    <source>
        <dbReference type="SAM" id="MobiDB-lite"/>
    </source>
</evidence>
<sequence>MNDVECERKGGSVTSALAVVSVAAGAATSVQIAEPEYSKEELLALRQQRREALASAEAAGAGGGGGAGAATAHKLAAPRPHPRSRYLWPTVTLAVIGGGALAWRLWHDDIAALYRRSPLHAAGRWVNAQLAEIARPFTEPSSDKLLPDWPPSELPPDTPCPPTLVLDLENTLVHMDWHRRTGWRVARRPGVEEFLREMSMYYEIVIFTSAHVGSAEPIVTSLDPAVSRARGVEVSSGYTSHRLYRDATLFSNGTHVKDLSKINRDMKHVIIIDDEPEAFQLQPDNGIRIKPYEIKPGEDPHADTALTDLIPFLRALAMEGVRDYRNVLRPFRGQDSDAVVAEYRRRVDAANAAQRERDNSGLGGLLRGAKRGHLVPDAQPTRRSAIPSSRDLVGAAPADASARPAGRSAAVPAVAVPDVKAPSTGVAPPPPEKQGSLLRWYRNHSQEIIEERSRKLEKWQETTAKKQKEASGSSQ</sequence>
<accession>A0A835YRZ2</accession>
<keyword evidence="9 12" id="KW-0811">Translocation</keyword>
<keyword evidence="6 12" id="KW-0653">Protein transport</keyword>
<comment type="similarity">
    <text evidence="2 12">Belongs to the TIM50 family.</text>
</comment>
<evidence type="ECO:0000256" key="3">
    <source>
        <dbReference type="ARBA" id="ARBA00022448"/>
    </source>
</evidence>
<evidence type="ECO:0000256" key="8">
    <source>
        <dbReference type="ARBA" id="ARBA00022989"/>
    </source>
</evidence>
<keyword evidence="8" id="KW-1133">Transmembrane helix</keyword>
<dbReference type="SMART" id="SM00577">
    <property type="entry name" value="CPDc"/>
    <property type="match status" value="1"/>
</dbReference>
<keyword evidence="10 12" id="KW-0496">Mitochondrion</keyword>
<reference evidence="15" key="1">
    <citation type="submission" date="2021-02" db="EMBL/GenBank/DDBJ databases">
        <title>First Annotated Genome of the Yellow-green Alga Tribonema minus.</title>
        <authorList>
            <person name="Mahan K.M."/>
        </authorList>
    </citation>
    <scope>NUCLEOTIDE SEQUENCE</scope>
    <source>
        <strain evidence="15">UTEX B ZZ1240</strain>
    </source>
</reference>
<keyword evidence="3 12" id="KW-0813">Transport</keyword>
<evidence type="ECO:0000256" key="9">
    <source>
        <dbReference type="ARBA" id="ARBA00023010"/>
    </source>
</evidence>
<keyword evidence="7 12" id="KW-0809">Transit peptide</keyword>
<feature type="compositionally biased region" description="Low complexity" evidence="13">
    <location>
        <begin position="393"/>
        <end position="409"/>
    </location>
</feature>
<protein>
    <recommendedName>
        <fullName evidence="12">Mitochondrial import inner membrane translocase subunit TIM50</fullName>
    </recommendedName>
</protein>
<keyword evidence="16" id="KW-1185">Reference proteome</keyword>
<proteinExistence type="inferred from homology"/>
<comment type="function">
    <text evidence="12">Essential component of the TIM23 complex, a complex that mediates the translocation of transit peptide-containing proteins across the mitochondrial inner membrane.</text>
</comment>
<comment type="subcellular location">
    <subcellularLocation>
        <location evidence="1 12">Mitochondrion inner membrane</location>
        <topology evidence="1 12">Single-pass membrane protein</topology>
    </subcellularLocation>
</comment>
<evidence type="ECO:0000256" key="10">
    <source>
        <dbReference type="ARBA" id="ARBA00023128"/>
    </source>
</evidence>
<dbReference type="PANTHER" id="PTHR12210">
    <property type="entry name" value="DULLARD PROTEIN PHOSPHATASE"/>
    <property type="match status" value="1"/>
</dbReference>
<feature type="compositionally biased region" description="Basic and acidic residues" evidence="13">
    <location>
        <begin position="350"/>
        <end position="359"/>
    </location>
</feature>
<feature type="compositionally biased region" description="Basic and acidic residues" evidence="13">
    <location>
        <begin position="452"/>
        <end position="469"/>
    </location>
</feature>
<feature type="domain" description="FCP1 homology" evidence="14">
    <location>
        <begin position="157"/>
        <end position="316"/>
    </location>
</feature>
<organism evidence="15 16">
    <name type="scientific">Tribonema minus</name>
    <dbReference type="NCBI Taxonomy" id="303371"/>
    <lineage>
        <taxon>Eukaryota</taxon>
        <taxon>Sar</taxon>
        <taxon>Stramenopiles</taxon>
        <taxon>Ochrophyta</taxon>
        <taxon>PX clade</taxon>
        <taxon>Xanthophyceae</taxon>
        <taxon>Tribonematales</taxon>
        <taxon>Tribonemataceae</taxon>
        <taxon>Tribonema</taxon>
    </lineage>
</organism>
<dbReference type="InterPro" id="IPR023214">
    <property type="entry name" value="HAD_sf"/>
</dbReference>
<evidence type="ECO:0000313" key="16">
    <source>
        <dbReference type="Proteomes" id="UP000664859"/>
    </source>
</evidence>
<evidence type="ECO:0000256" key="11">
    <source>
        <dbReference type="ARBA" id="ARBA00023136"/>
    </source>
</evidence>
<feature type="region of interest" description="Disordered" evidence="13">
    <location>
        <begin position="55"/>
        <end position="76"/>
    </location>
</feature>
<evidence type="ECO:0000256" key="5">
    <source>
        <dbReference type="ARBA" id="ARBA00022792"/>
    </source>
</evidence>
<dbReference type="Gene3D" id="3.40.50.1000">
    <property type="entry name" value="HAD superfamily/HAD-like"/>
    <property type="match status" value="1"/>
</dbReference>
<dbReference type="OrthoDB" id="287041at2759"/>
<feature type="region of interest" description="Disordered" evidence="13">
    <location>
        <begin position="452"/>
        <end position="475"/>
    </location>
</feature>
<evidence type="ECO:0000256" key="1">
    <source>
        <dbReference type="ARBA" id="ARBA00004434"/>
    </source>
</evidence>
<comment type="caution">
    <text evidence="15">The sequence shown here is derived from an EMBL/GenBank/DDBJ whole genome shotgun (WGS) entry which is preliminary data.</text>
</comment>
<dbReference type="SUPFAM" id="SSF56784">
    <property type="entry name" value="HAD-like"/>
    <property type="match status" value="1"/>
</dbReference>
<keyword evidence="4" id="KW-0812">Transmembrane</keyword>
<dbReference type="GO" id="GO:0015031">
    <property type="term" value="P:protein transport"/>
    <property type="evidence" value="ECO:0007669"/>
    <property type="project" value="UniProtKB-KW"/>
</dbReference>
<dbReference type="AlphaFoldDB" id="A0A835YRZ2"/>
<evidence type="ECO:0000256" key="2">
    <source>
        <dbReference type="ARBA" id="ARBA00006344"/>
    </source>
</evidence>
<keyword evidence="5" id="KW-0999">Mitochondrion inner membrane</keyword>
<dbReference type="EMBL" id="JAFCMP010000390">
    <property type="protein sequence ID" value="KAG5180496.1"/>
    <property type="molecule type" value="Genomic_DNA"/>
</dbReference>
<evidence type="ECO:0000256" key="12">
    <source>
        <dbReference type="RuleBase" id="RU365079"/>
    </source>
</evidence>
<comment type="subunit">
    <text evidence="12">Component of the TIM23 complex.</text>
</comment>
<keyword evidence="11" id="KW-0472">Membrane</keyword>
<dbReference type="Proteomes" id="UP000664859">
    <property type="component" value="Unassembled WGS sequence"/>
</dbReference>
<evidence type="ECO:0000256" key="4">
    <source>
        <dbReference type="ARBA" id="ARBA00022692"/>
    </source>
</evidence>
<dbReference type="Pfam" id="PF03031">
    <property type="entry name" value="NIF"/>
    <property type="match status" value="1"/>
</dbReference>
<dbReference type="GO" id="GO:0005744">
    <property type="term" value="C:TIM23 mitochondrial import inner membrane translocase complex"/>
    <property type="evidence" value="ECO:0007669"/>
    <property type="project" value="UniProtKB-UniRule"/>
</dbReference>
<dbReference type="InterPro" id="IPR050365">
    <property type="entry name" value="TIM50"/>
</dbReference>
<dbReference type="CDD" id="cd07521">
    <property type="entry name" value="HAD_FCP1-like"/>
    <property type="match status" value="1"/>
</dbReference>
<evidence type="ECO:0000256" key="6">
    <source>
        <dbReference type="ARBA" id="ARBA00022927"/>
    </source>
</evidence>
<evidence type="ECO:0000259" key="14">
    <source>
        <dbReference type="PROSITE" id="PS50969"/>
    </source>
</evidence>
<feature type="region of interest" description="Disordered" evidence="13">
    <location>
        <begin position="350"/>
        <end position="409"/>
    </location>
</feature>
<dbReference type="InterPro" id="IPR036412">
    <property type="entry name" value="HAD-like_sf"/>
</dbReference>
<dbReference type="InterPro" id="IPR004274">
    <property type="entry name" value="FCP1_dom"/>
</dbReference>
<evidence type="ECO:0000256" key="7">
    <source>
        <dbReference type="ARBA" id="ARBA00022946"/>
    </source>
</evidence>
<evidence type="ECO:0000313" key="15">
    <source>
        <dbReference type="EMBL" id="KAG5180496.1"/>
    </source>
</evidence>
<dbReference type="FunFam" id="3.40.50.1000:FF:000019">
    <property type="entry name" value="Mitochondrial import inner membrane translocase subunit TIM50"/>
    <property type="match status" value="1"/>
</dbReference>